<dbReference type="PANTHER" id="PTHR10612:SF34">
    <property type="entry name" value="APOLIPOPROTEIN D"/>
    <property type="match status" value="1"/>
</dbReference>
<dbReference type="PIRSF" id="PIRSF036893">
    <property type="entry name" value="Lipocalin_ApoD"/>
    <property type="match status" value="1"/>
</dbReference>
<dbReference type="Gene3D" id="2.40.128.20">
    <property type="match status" value="1"/>
</dbReference>
<organism evidence="4 5">
    <name type="scientific">Brooklawnia propionicigenes</name>
    <dbReference type="NCBI Taxonomy" id="3041175"/>
    <lineage>
        <taxon>Bacteria</taxon>
        <taxon>Bacillati</taxon>
        <taxon>Actinomycetota</taxon>
        <taxon>Actinomycetes</taxon>
        <taxon>Propionibacteriales</taxon>
        <taxon>Propionibacteriaceae</taxon>
        <taxon>Brooklawnia</taxon>
    </lineage>
</organism>
<dbReference type="Pfam" id="PF08212">
    <property type="entry name" value="Lipocalin_2"/>
    <property type="match status" value="1"/>
</dbReference>
<dbReference type="InterPro" id="IPR000566">
    <property type="entry name" value="Lipocln_cytosolic_FA-bd_dom"/>
</dbReference>
<feature type="domain" description="Lipocalin/cytosolic fatty-acid binding" evidence="3">
    <location>
        <begin position="17"/>
        <end position="163"/>
    </location>
</feature>
<dbReference type="InterPro" id="IPR012674">
    <property type="entry name" value="Calycin"/>
</dbReference>
<evidence type="ECO:0000256" key="2">
    <source>
        <dbReference type="PIRNR" id="PIRNR036893"/>
    </source>
</evidence>
<dbReference type="InterPro" id="IPR022271">
    <property type="entry name" value="Lipocalin_ApoD"/>
</dbReference>
<dbReference type="CDD" id="cd19438">
    <property type="entry name" value="lipocalin_Blc-like"/>
    <property type="match status" value="1"/>
</dbReference>
<dbReference type="InterPro" id="IPR002446">
    <property type="entry name" value="Lipocalin_bac"/>
</dbReference>
<dbReference type="KEGG" id="broo:brsh051_23670"/>
<accession>A0AAN0MID2</accession>
<gene>
    <name evidence="4" type="ORF">brsh051_23670</name>
</gene>
<evidence type="ECO:0000313" key="4">
    <source>
        <dbReference type="EMBL" id="BEH03086.1"/>
    </source>
</evidence>
<dbReference type="PRINTS" id="PR01171">
    <property type="entry name" value="BCTLIPOCALIN"/>
</dbReference>
<comment type="similarity">
    <text evidence="1 2">Belongs to the calycin superfamily. Lipocalin family.</text>
</comment>
<keyword evidence="5" id="KW-1185">Reference proteome</keyword>
<dbReference type="InterPro" id="IPR047202">
    <property type="entry name" value="Lipocalin_Blc-like_dom"/>
</dbReference>
<dbReference type="SUPFAM" id="SSF50814">
    <property type="entry name" value="Lipocalins"/>
    <property type="match status" value="1"/>
</dbReference>
<name>A0AAN0MID2_9ACTN</name>
<evidence type="ECO:0000256" key="1">
    <source>
        <dbReference type="ARBA" id="ARBA00006889"/>
    </source>
</evidence>
<dbReference type="AlphaFoldDB" id="A0AAN0MID2"/>
<dbReference type="EMBL" id="AP028056">
    <property type="protein sequence ID" value="BEH03086.1"/>
    <property type="molecule type" value="Genomic_DNA"/>
</dbReference>
<dbReference type="GO" id="GO:0006950">
    <property type="term" value="P:response to stress"/>
    <property type="evidence" value="ECO:0007669"/>
    <property type="project" value="UniProtKB-ARBA"/>
</dbReference>
<dbReference type="PANTHER" id="PTHR10612">
    <property type="entry name" value="APOLIPOPROTEIN D"/>
    <property type="match status" value="1"/>
</dbReference>
<dbReference type="RefSeq" id="WP_286265251.1">
    <property type="nucleotide sequence ID" value="NZ_AP028056.1"/>
</dbReference>
<sequence>MDDTHPAETQVTSVERLDLQRYLGRWFEIGRLPLRFEDLHARNITAQYSLRDDGTVRVDNRCLDDNGKPSQAIGRAVPDDGHEGRLRVSFLPPSLRWIPFARANYWVLKIDDDYRYALVGTPDHKYLWLLSRTATVPPEIEAKYLEAAREQGFDLSEWIRPEQSGETVDDSVL</sequence>
<proteinExistence type="inferred from homology"/>
<dbReference type="PROSITE" id="PS00213">
    <property type="entry name" value="LIPOCALIN"/>
    <property type="match status" value="1"/>
</dbReference>
<dbReference type="Proteomes" id="UP001431656">
    <property type="component" value="Chromosome"/>
</dbReference>
<evidence type="ECO:0000313" key="5">
    <source>
        <dbReference type="Proteomes" id="UP001431656"/>
    </source>
</evidence>
<protein>
    <submittedName>
        <fullName evidence="4">Lipocalin family protein</fullName>
    </submittedName>
</protein>
<dbReference type="InterPro" id="IPR022272">
    <property type="entry name" value="Lipocalin_CS"/>
</dbReference>
<reference evidence="4" key="1">
    <citation type="journal article" date="2024" name="Int. J. Syst. Evol. Microbiol.">
        <title>Brooklawnia propionicigenes sp. nov., a facultatively anaerobic, propionate-producing bacterium isolated from a methanogenic reactor treating waste from cattle farms.</title>
        <authorList>
            <person name="Akita Y."/>
            <person name="Ueki A."/>
            <person name="Tonouchi A."/>
            <person name="Sugawara Y."/>
            <person name="Honma S."/>
            <person name="Kaku N."/>
            <person name="Ueki K."/>
        </authorList>
    </citation>
    <scope>NUCLEOTIDE SEQUENCE</scope>
    <source>
        <strain evidence="4">SH051</strain>
    </source>
</reference>
<evidence type="ECO:0000259" key="3">
    <source>
        <dbReference type="Pfam" id="PF08212"/>
    </source>
</evidence>